<dbReference type="InterPro" id="IPR002125">
    <property type="entry name" value="CMP_dCMP_dom"/>
</dbReference>
<proteinExistence type="predicted"/>
<name>A0A6J4SVJ3_9ACTN</name>
<dbReference type="PANTHER" id="PTHR11079:SF161">
    <property type="entry name" value="CMP_DCMP-TYPE DEAMINASE DOMAIN-CONTAINING PROTEIN"/>
    <property type="match status" value="1"/>
</dbReference>
<sequence length="203" mass="21927">MEGTSSALPEVTLRLPDWVVELSAVDRVLRTVEDRMRFVVELSRLNVRRGTGGPFGAAVFERETGRLLAPGVNLVVGSGCSVFHAEMVAIMVAQRVVGTFDLGGEGLPPYELVASTEPCAMCLGATPWSGVRHLVCGARDEDARAVGFDEGAKMAEWTGSLRERGISVERSVLREEAVAVLREYAERGGEIYNSRQGERGDSS</sequence>
<dbReference type="SUPFAM" id="SSF53927">
    <property type="entry name" value="Cytidine deaminase-like"/>
    <property type="match status" value="1"/>
</dbReference>
<dbReference type="CDD" id="cd01285">
    <property type="entry name" value="nucleoside_deaminase"/>
    <property type="match status" value="1"/>
</dbReference>
<reference evidence="2" key="1">
    <citation type="submission" date="2020-02" db="EMBL/GenBank/DDBJ databases">
        <authorList>
            <person name="Meier V. D."/>
        </authorList>
    </citation>
    <scope>NUCLEOTIDE SEQUENCE</scope>
    <source>
        <strain evidence="2">AVDCRST_MAG12</strain>
    </source>
</reference>
<evidence type="ECO:0000313" key="2">
    <source>
        <dbReference type="EMBL" id="CAA9506308.1"/>
    </source>
</evidence>
<dbReference type="Pfam" id="PF00383">
    <property type="entry name" value="dCMP_cyt_deam_1"/>
    <property type="match status" value="1"/>
</dbReference>
<evidence type="ECO:0000259" key="1">
    <source>
        <dbReference type="PROSITE" id="PS51747"/>
    </source>
</evidence>
<organism evidence="2">
    <name type="scientific">uncultured Rubrobacteraceae bacterium</name>
    <dbReference type="NCBI Taxonomy" id="349277"/>
    <lineage>
        <taxon>Bacteria</taxon>
        <taxon>Bacillati</taxon>
        <taxon>Actinomycetota</taxon>
        <taxon>Rubrobacteria</taxon>
        <taxon>Rubrobacterales</taxon>
        <taxon>Rubrobacteraceae</taxon>
        <taxon>environmental samples</taxon>
    </lineage>
</organism>
<feature type="domain" description="CMP/dCMP-type deaminase" evidence="1">
    <location>
        <begin position="30"/>
        <end position="168"/>
    </location>
</feature>
<dbReference type="PROSITE" id="PS51747">
    <property type="entry name" value="CYT_DCMP_DEAMINASES_2"/>
    <property type="match status" value="1"/>
</dbReference>
<dbReference type="InterPro" id="IPR016193">
    <property type="entry name" value="Cytidine_deaminase-like"/>
</dbReference>
<accession>A0A6J4SVJ3</accession>
<dbReference type="EMBL" id="CADCVK010000418">
    <property type="protein sequence ID" value="CAA9506308.1"/>
    <property type="molecule type" value="Genomic_DNA"/>
</dbReference>
<protein>
    <submittedName>
        <fullName evidence="2">Cytidine and deoxycytidylate deaminase family protein</fullName>
    </submittedName>
</protein>
<dbReference type="PANTHER" id="PTHR11079">
    <property type="entry name" value="CYTOSINE DEAMINASE FAMILY MEMBER"/>
    <property type="match status" value="1"/>
</dbReference>
<gene>
    <name evidence="2" type="ORF">AVDCRST_MAG12-2979</name>
</gene>
<dbReference type="GO" id="GO:0047974">
    <property type="term" value="F:guanosine deaminase activity"/>
    <property type="evidence" value="ECO:0007669"/>
    <property type="project" value="TreeGrafter"/>
</dbReference>
<dbReference type="Gene3D" id="3.40.140.10">
    <property type="entry name" value="Cytidine Deaminase, domain 2"/>
    <property type="match status" value="1"/>
</dbReference>
<dbReference type="GO" id="GO:0006152">
    <property type="term" value="P:purine nucleoside catabolic process"/>
    <property type="evidence" value="ECO:0007669"/>
    <property type="project" value="TreeGrafter"/>
</dbReference>
<dbReference type="AlphaFoldDB" id="A0A6J4SVJ3"/>